<dbReference type="Pfam" id="PF18267">
    <property type="entry name" value="Rubredoxin_C"/>
    <property type="match status" value="1"/>
</dbReference>
<dbReference type="InterPro" id="IPR012675">
    <property type="entry name" value="Beta-grasp_dom_sf"/>
</dbReference>
<feature type="transmembrane region" description="Helical" evidence="4">
    <location>
        <begin position="283"/>
        <end position="301"/>
    </location>
</feature>
<evidence type="ECO:0000313" key="7">
    <source>
        <dbReference type="Proteomes" id="UP001149140"/>
    </source>
</evidence>
<comment type="caution">
    <text evidence="6">The sequence shown here is derived from an EMBL/GenBank/DDBJ whole genome shotgun (WGS) entry which is preliminary data.</text>
</comment>
<dbReference type="InterPro" id="IPR023753">
    <property type="entry name" value="FAD/NAD-binding_dom"/>
</dbReference>
<evidence type="ECO:0000256" key="1">
    <source>
        <dbReference type="ARBA" id="ARBA00001974"/>
    </source>
</evidence>
<dbReference type="RefSeq" id="WP_270044532.1">
    <property type="nucleotide sequence ID" value="NZ_JAPDOD010000044.1"/>
</dbReference>
<keyword evidence="4" id="KW-0812">Transmembrane</keyword>
<feature type="transmembrane region" description="Helical" evidence="4">
    <location>
        <begin position="125"/>
        <end position="145"/>
    </location>
</feature>
<dbReference type="CDD" id="cd00207">
    <property type="entry name" value="fer2"/>
    <property type="match status" value="1"/>
</dbReference>
<dbReference type="Pfam" id="PF07992">
    <property type="entry name" value="Pyr_redox_2"/>
    <property type="match status" value="1"/>
</dbReference>
<evidence type="ECO:0000256" key="4">
    <source>
        <dbReference type="SAM" id="Phobius"/>
    </source>
</evidence>
<dbReference type="SUPFAM" id="SSF54292">
    <property type="entry name" value="2Fe-2S ferredoxin-like"/>
    <property type="match status" value="1"/>
</dbReference>
<organism evidence="6 7">
    <name type="scientific">Solirubrobacter ginsenosidimutans</name>
    <dbReference type="NCBI Taxonomy" id="490573"/>
    <lineage>
        <taxon>Bacteria</taxon>
        <taxon>Bacillati</taxon>
        <taxon>Actinomycetota</taxon>
        <taxon>Thermoleophilia</taxon>
        <taxon>Solirubrobacterales</taxon>
        <taxon>Solirubrobacteraceae</taxon>
        <taxon>Solirubrobacter</taxon>
    </lineage>
</organism>
<dbReference type="EMBL" id="JAPDOD010000044">
    <property type="protein sequence ID" value="MDA0165275.1"/>
    <property type="molecule type" value="Genomic_DNA"/>
</dbReference>
<feature type="transmembrane region" description="Helical" evidence="4">
    <location>
        <begin position="100"/>
        <end position="119"/>
    </location>
</feature>
<evidence type="ECO:0000256" key="2">
    <source>
        <dbReference type="ARBA" id="ARBA00022630"/>
    </source>
</evidence>
<dbReference type="GO" id="GO:0016491">
    <property type="term" value="F:oxidoreductase activity"/>
    <property type="evidence" value="ECO:0007669"/>
    <property type="project" value="InterPro"/>
</dbReference>
<sequence length="854" mass="91184">MDGLSFPNYTQIPSRLPIRWWQAIRSGSIVLALGVAALLIAVPDTGLVVMWKVVIPLLPVLFLVAPGVWRNICPLAASNQTPRALGITKAKTAPPWLKEYGYVIAFSLFIGFVVLRRLGLDDSGPFSAILLLGAMTAAFTGGMLLKGKSGWCSTICPLLPVQRIYGQTPLLMVANAHCQPCVGCVKNCYDFNPRAAYLADLNEGDTYWSGYRKYFVGAFPGLIFGFFAAANLGWMAVAVAISIASFATLIAFWKTSAHTITSLYGAVAFSIFYWFATRILPEALTWVGRAAAIALAATWFVRTVRKEKPFLESASGPVAAPAGTVAGVGVRTLARRAANAPEVTFVPDNTRVAPKPGQTLLEVAEAAGMTIEAGCRMGVCGADPVAIRSGLENLSRVTDDELATLGRLGYADNTRMACCVRVSGPVEVALTPDKAETPNLSQIEIKFDTSLKKVVVVGNGIAGVTAADQLRRRHPDVEIDLIAEEPHHLYNRMGISRLVYGRSAMQGLYLNPDAWYEERRITAWLNTRALEIDRAARTVQLGTGETLGYDRVILATGSSSHVPPIEGFGVPGTAVLRSADDAIGLRAFAQRPATRFAAIAGGGLLGLEAAYALHKIGLKTVVLERSNRLLKRQLDARAAKILRNYLEGLGLAFEMEAEAESVDANGRLRGVTLTDGRRLEAHILLVAAGIRPNVDLAKAAGLAVKRGVLVDERMRTDDPNVLAAGDVAEFGGQLPGLWPTAVAMAEVAADTVAGGEKTYAGIVPVTILKVVGIELTSIGRFEPSSPDDEVIALEDDLGTKYRKLVISDGRIIGAILLGYQAEVAPVRAAITQGTDVTPHLAGLRQGRWGVLGGE</sequence>
<evidence type="ECO:0000259" key="5">
    <source>
        <dbReference type="PROSITE" id="PS51085"/>
    </source>
</evidence>
<dbReference type="InterPro" id="IPR036188">
    <property type="entry name" value="FAD/NAD-bd_sf"/>
</dbReference>
<dbReference type="PRINTS" id="PR00411">
    <property type="entry name" value="PNDRDTASEI"/>
</dbReference>
<gene>
    <name evidence="6" type="ORF">OM076_33715</name>
</gene>
<dbReference type="InterPro" id="IPR036010">
    <property type="entry name" value="2Fe-2S_ferredoxin-like_sf"/>
</dbReference>
<protein>
    <submittedName>
        <fullName evidence="6">FAD-dependent oxidoreductase</fullName>
    </submittedName>
</protein>
<proteinExistence type="predicted"/>
<keyword evidence="4" id="KW-1133">Transmembrane helix</keyword>
<dbReference type="PANTHER" id="PTHR43429">
    <property type="entry name" value="PYRIDINE NUCLEOTIDE-DISULFIDE OXIDOREDUCTASE DOMAIN-CONTAINING"/>
    <property type="match status" value="1"/>
</dbReference>
<comment type="cofactor">
    <cofactor evidence="1">
        <name>FAD</name>
        <dbReference type="ChEBI" id="CHEBI:57692"/>
    </cofactor>
</comment>
<feature type="transmembrane region" description="Helical" evidence="4">
    <location>
        <begin position="23"/>
        <end position="42"/>
    </location>
</feature>
<dbReference type="PROSITE" id="PS51085">
    <property type="entry name" value="2FE2S_FER_2"/>
    <property type="match status" value="1"/>
</dbReference>
<evidence type="ECO:0000256" key="3">
    <source>
        <dbReference type="ARBA" id="ARBA00022827"/>
    </source>
</evidence>
<accession>A0A9X3N1I7</accession>
<keyword evidence="7" id="KW-1185">Reference proteome</keyword>
<keyword evidence="3" id="KW-0274">FAD</keyword>
<dbReference type="InterPro" id="IPR050260">
    <property type="entry name" value="FAD-bd_OxRdtase"/>
</dbReference>
<dbReference type="GO" id="GO:0051536">
    <property type="term" value="F:iron-sulfur cluster binding"/>
    <property type="evidence" value="ECO:0007669"/>
    <property type="project" value="InterPro"/>
</dbReference>
<dbReference type="Gene3D" id="3.10.20.30">
    <property type="match status" value="1"/>
</dbReference>
<feature type="transmembrane region" description="Helical" evidence="4">
    <location>
        <begin position="222"/>
        <end position="253"/>
    </location>
</feature>
<dbReference type="InterPro" id="IPR001041">
    <property type="entry name" value="2Fe-2S_ferredoxin-type"/>
</dbReference>
<dbReference type="Gene3D" id="3.30.390.30">
    <property type="match status" value="1"/>
</dbReference>
<name>A0A9X3N1I7_9ACTN</name>
<dbReference type="SUPFAM" id="SSF51905">
    <property type="entry name" value="FAD/NAD(P)-binding domain"/>
    <property type="match status" value="2"/>
</dbReference>
<dbReference type="PRINTS" id="PR00368">
    <property type="entry name" value="FADPNR"/>
</dbReference>
<keyword evidence="4" id="KW-0472">Membrane</keyword>
<feature type="domain" description="2Fe-2S ferredoxin-type" evidence="5">
    <location>
        <begin position="341"/>
        <end position="434"/>
    </location>
</feature>
<reference evidence="6" key="1">
    <citation type="submission" date="2022-10" db="EMBL/GenBank/DDBJ databases">
        <title>The WGS of Solirubrobacter ginsenosidimutans DSM 21036.</title>
        <authorList>
            <person name="Jiang Z."/>
        </authorList>
    </citation>
    <scope>NUCLEOTIDE SEQUENCE</scope>
    <source>
        <strain evidence="6">DSM 21036</strain>
    </source>
</reference>
<dbReference type="AlphaFoldDB" id="A0A9X3N1I7"/>
<dbReference type="Gene3D" id="3.50.50.60">
    <property type="entry name" value="FAD/NAD(P)-binding domain"/>
    <property type="match status" value="2"/>
</dbReference>
<dbReference type="Proteomes" id="UP001149140">
    <property type="component" value="Unassembled WGS sequence"/>
</dbReference>
<keyword evidence="2" id="KW-0285">Flavoprotein</keyword>
<dbReference type="InterPro" id="IPR041575">
    <property type="entry name" value="Rubredoxin_C"/>
</dbReference>
<evidence type="ECO:0000313" key="6">
    <source>
        <dbReference type="EMBL" id="MDA0165275.1"/>
    </source>
</evidence>
<dbReference type="InterPro" id="IPR016156">
    <property type="entry name" value="FAD/NAD-linked_Rdtase_dimer_sf"/>
</dbReference>
<feature type="transmembrane region" description="Helical" evidence="4">
    <location>
        <begin position="259"/>
        <end position="276"/>
    </location>
</feature>
<feature type="transmembrane region" description="Helical" evidence="4">
    <location>
        <begin position="48"/>
        <end position="69"/>
    </location>
</feature>
<dbReference type="Pfam" id="PF00111">
    <property type="entry name" value="Fer2"/>
    <property type="match status" value="1"/>
</dbReference>
<dbReference type="PANTHER" id="PTHR43429:SF3">
    <property type="entry name" value="NITRITE REDUCTASE [NAD(P)H]"/>
    <property type="match status" value="1"/>
</dbReference>